<organism evidence="2">
    <name type="scientific">Methanotorris igneus (strain DSM 5666 / JCM 11834 / Kol 5)</name>
    <dbReference type="NCBI Taxonomy" id="880724"/>
    <lineage>
        <taxon>Archaea</taxon>
        <taxon>Methanobacteriati</taxon>
        <taxon>Methanobacteriota</taxon>
        <taxon>Methanomada group</taxon>
        <taxon>Methanococci</taxon>
        <taxon>Methanococcales</taxon>
        <taxon>Methanocaldococcaceae</taxon>
        <taxon>Methanotorris</taxon>
    </lineage>
</organism>
<dbReference type="Pfam" id="PF04199">
    <property type="entry name" value="Cyclase"/>
    <property type="match status" value="1"/>
</dbReference>
<dbReference type="KEGG" id="mig:Metig_1131"/>
<reference evidence="1 2" key="1">
    <citation type="submission" date="2011-05" db="EMBL/GenBank/DDBJ databases">
        <title>Complete sequence of Methanotorris igneus Kol 5.</title>
        <authorList>
            <consortium name="US DOE Joint Genome Institute"/>
            <person name="Lucas S."/>
            <person name="Han J."/>
            <person name="Lapidus A."/>
            <person name="Cheng J.-F."/>
            <person name="Goodwin L."/>
            <person name="Pitluck S."/>
            <person name="Peters L."/>
            <person name="Mikhailova N."/>
            <person name="Chertkov O."/>
            <person name="Han C."/>
            <person name="Tapia R."/>
            <person name="Land M."/>
            <person name="Hauser L."/>
            <person name="Kyrpides N."/>
            <person name="Ivanova N."/>
            <person name="Pagani I."/>
            <person name="Sieprawska-Lupa M."/>
            <person name="Whitman W."/>
            <person name="Woyke T."/>
        </authorList>
    </citation>
    <scope>NUCLEOTIDE SEQUENCE [LARGE SCALE GENOMIC DNA]</scope>
    <source>
        <strain evidence="2">DSM 5666 / JCM 11834 / Kol 5</strain>
    </source>
</reference>
<sequence>MGDIKDLLKNKNTIIDLSHEVMDFVYPGDPKFCISTLKFENFMVSEIKMGSHISTHVDYPKHVGLDNDSVVDVIVGEGFCVNIGNLEEFLSKSNYIRNIDVLLIYTSISSLWGREEYFERGINIKDYLNDLLSLGIKAIGVDCASIGDYDVHKSLLLNGILIIENLTNLDILVNKSFFFIGLPLKIKNIDGVPIRAIAIL</sequence>
<name>F6BDV9_METIK</name>
<dbReference type="AlphaFoldDB" id="F6BDV9"/>
<proteinExistence type="predicted"/>
<protein>
    <submittedName>
        <fullName evidence="1">Cyclase family protein</fullName>
    </submittedName>
</protein>
<evidence type="ECO:0000313" key="2">
    <source>
        <dbReference type="Proteomes" id="UP000009227"/>
    </source>
</evidence>
<dbReference type="SUPFAM" id="SSF102198">
    <property type="entry name" value="Putative cyclase"/>
    <property type="match status" value="1"/>
</dbReference>
<dbReference type="InterPro" id="IPR037175">
    <property type="entry name" value="KFase_sf"/>
</dbReference>
<keyword evidence="2" id="KW-1185">Reference proteome</keyword>
<dbReference type="Proteomes" id="UP000009227">
    <property type="component" value="Chromosome"/>
</dbReference>
<accession>F6BDV9</accession>
<dbReference type="PANTHER" id="PTHR31118">
    <property type="entry name" value="CYCLASE-LIKE PROTEIN 2"/>
    <property type="match status" value="1"/>
</dbReference>
<dbReference type="GO" id="GO:0004061">
    <property type="term" value="F:arylformamidase activity"/>
    <property type="evidence" value="ECO:0007669"/>
    <property type="project" value="InterPro"/>
</dbReference>
<dbReference type="OrthoDB" id="9014at2157"/>
<dbReference type="EMBL" id="CP002737">
    <property type="protein sequence ID" value="AEF96670.1"/>
    <property type="molecule type" value="Genomic_DNA"/>
</dbReference>
<dbReference type="Gene3D" id="3.50.30.50">
    <property type="entry name" value="Putative cyclase"/>
    <property type="match status" value="1"/>
</dbReference>
<dbReference type="PANTHER" id="PTHR31118:SF12">
    <property type="entry name" value="CYCLASE-LIKE PROTEIN 2"/>
    <property type="match status" value="1"/>
</dbReference>
<dbReference type="STRING" id="880724.Metig_1131"/>
<gene>
    <name evidence="1" type="ordered locus">Metig_1131</name>
</gene>
<dbReference type="InterPro" id="IPR007325">
    <property type="entry name" value="KFase/CYL"/>
</dbReference>
<evidence type="ECO:0000313" key="1">
    <source>
        <dbReference type="EMBL" id="AEF96670.1"/>
    </source>
</evidence>
<dbReference type="GO" id="GO:0019441">
    <property type="term" value="P:L-tryptophan catabolic process to kynurenine"/>
    <property type="evidence" value="ECO:0007669"/>
    <property type="project" value="InterPro"/>
</dbReference>
<dbReference type="HOGENOM" id="CLU_030671_3_2_2"/>